<dbReference type="Proteomes" id="UP000051587">
    <property type="component" value="Unassembled WGS sequence"/>
</dbReference>
<feature type="region of interest" description="Disordered" evidence="1">
    <location>
        <begin position="1"/>
        <end position="26"/>
    </location>
</feature>
<evidence type="ECO:0000313" key="2">
    <source>
        <dbReference type="EMBL" id="CUH65469.1"/>
    </source>
</evidence>
<reference evidence="2 3" key="1">
    <citation type="submission" date="2015-09" db="EMBL/GenBank/DDBJ databases">
        <authorList>
            <consortium name="Swine Surveillance"/>
        </authorList>
    </citation>
    <scope>NUCLEOTIDE SEQUENCE [LARGE SCALE GENOMIC DNA]</scope>
    <source>
        <strain evidence="2 3">CECT 4357</strain>
    </source>
</reference>
<organism evidence="2 3">
    <name type="scientific">Thalassovita gelatinovora</name>
    <name type="common">Thalassobius gelatinovorus</name>
    <dbReference type="NCBI Taxonomy" id="53501"/>
    <lineage>
        <taxon>Bacteria</taxon>
        <taxon>Pseudomonadati</taxon>
        <taxon>Pseudomonadota</taxon>
        <taxon>Alphaproteobacteria</taxon>
        <taxon>Rhodobacterales</taxon>
        <taxon>Roseobacteraceae</taxon>
        <taxon>Thalassovita</taxon>
    </lineage>
</organism>
<dbReference type="AlphaFoldDB" id="A0A0P1FBN1"/>
<keyword evidence="3" id="KW-1185">Reference proteome</keyword>
<dbReference type="EMBL" id="CYSA01000016">
    <property type="protein sequence ID" value="CUH65469.1"/>
    <property type="molecule type" value="Genomic_DNA"/>
</dbReference>
<sequence>MVAEFDRGIHNQRNASQPIIARGRGGKQKVLGHGRLTSAPIQLYGVMVLANT</sequence>
<name>A0A0P1FBN1_THAGE</name>
<evidence type="ECO:0000256" key="1">
    <source>
        <dbReference type="SAM" id="MobiDB-lite"/>
    </source>
</evidence>
<evidence type="ECO:0000313" key="3">
    <source>
        <dbReference type="Proteomes" id="UP000051587"/>
    </source>
</evidence>
<dbReference type="RefSeq" id="WP_158509061.1">
    <property type="nucleotide sequence ID" value="NZ_CP051181.1"/>
</dbReference>
<dbReference type="STRING" id="53501.SAMN04488043_11569"/>
<accession>A0A0P1FBN1</accession>
<gene>
    <name evidence="2" type="ORF">TG4357_01881</name>
</gene>
<protein>
    <submittedName>
        <fullName evidence="2">Uncharacterized protein</fullName>
    </submittedName>
</protein>
<proteinExistence type="predicted"/>